<sequence>MSTALLSPSTGLNWTVLRLHRGALWLWCAYVAVAAGLLLWAWGPGTAGLGVTGHCSSLVANACAAKGPTADAYHYVLLTVDTFLTLLPLAVAVFASGTLIGRELESGTAHLAWTQSVSPTRWLMAKLVLPALALTLGTGILVLLRRAVAAQQPDLADNRWFSFSDNFEVLGPIVVALPLLGLACGTLGALLRRRMLAGAGVGFVLTLLLWQTAGYLSPHLWPTKTVVGTVAQGNLPFAGVTMGDGAVTASGAHIADPFCGDDTACLTDHHITGYYTEGHPPSHFWPLQLVETGLLLGAAGVITLIVFRVLSRRVGS</sequence>
<proteinExistence type="predicted"/>
<reference evidence="1" key="1">
    <citation type="journal article" date="2025" name="Int. J. Syst. Evol. Microbiol.">
        <title>Streptomyces citrinus sp. nov., with yellow diffusible pigment.</title>
        <authorList>
            <person name="He Y."/>
            <person name="Yang E."/>
            <person name="Xu J."/>
            <person name="Sun Y."/>
            <person name="Sun L."/>
        </authorList>
    </citation>
    <scope>NUCLEOTIDE SEQUENCE</scope>
    <source>
        <strain evidence="1">Q6</strain>
    </source>
</reference>
<protein>
    <submittedName>
        <fullName evidence="1">ABC transporter permease</fullName>
    </submittedName>
</protein>
<evidence type="ECO:0000313" key="2">
    <source>
        <dbReference type="Proteomes" id="UP001432251"/>
    </source>
</evidence>
<dbReference type="EMBL" id="CP146022">
    <property type="protein sequence ID" value="WWQ65157.1"/>
    <property type="molecule type" value="Genomic_DNA"/>
</dbReference>
<name>A0ACD5AD63_9ACTN</name>
<keyword evidence="2" id="KW-1185">Reference proteome</keyword>
<evidence type="ECO:0000313" key="1">
    <source>
        <dbReference type="EMBL" id="WWQ65157.1"/>
    </source>
</evidence>
<dbReference type="Proteomes" id="UP001432251">
    <property type="component" value="Chromosome"/>
</dbReference>
<organism evidence="1 2">
    <name type="scientific">Streptomyces citrinus</name>
    <dbReference type="NCBI Taxonomy" id="3118173"/>
    <lineage>
        <taxon>Bacteria</taxon>
        <taxon>Bacillati</taxon>
        <taxon>Actinomycetota</taxon>
        <taxon>Actinomycetes</taxon>
        <taxon>Kitasatosporales</taxon>
        <taxon>Streptomycetaceae</taxon>
        <taxon>Streptomyces</taxon>
    </lineage>
</organism>
<gene>
    <name evidence="1" type="ORF">V2W30_18645</name>
</gene>
<accession>A0ACD5AD63</accession>